<organism evidence="1 2">
    <name type="scientific">Dechloromonas hankyongensis</name>
    <dbReference type="NCBI Taxonomy" id="2908002"/>
    <lineage>
        <taxon>Bacteria</taxon>
        <taxon>Pseudomonadati</taxon>
        <taxon>Pseudomonadota</taxon>
        <taxon>Betaproteobacteria</taxon>
        <taxon>Rhodocyclales</taxon>
        <taxon>Azonexaceae</taxon>
        <taxon>Dechloromonas</taxon>
    </lineage>
</organism>
<name>A0ABS9JYB6_9RHOO</name>
<comment type="caution">
    <text evidence="1">The sequence shown here is derived from an EMBL/GenBank/DDBJ whole genome shotgun (WGS) entry which is preliminary data.</text>
</comment>
<reference evidence="1" key="1">
    <citation type="submission" date="2022-01" db="EMBL/GenBank/DDBJ databases">
        <authorList>
            <person name="Jo J.-H."/>
            <person name="Im W.-T."/>
        </authorList>
    </citation>
    <scope>NUCLEOTIDE SEQUENCE</scope>
    <source>
        <strain evidence="1">XY25</strain>
    </source>
</reference>
<dbReference type="Proteomes" id="UP001165384">
    <property type="component" value="Unassembled WGS sequence"/>
</dbReference>
<accession>A0ABS9JYB6</accession>
<gene>
    <name evidence="1" type="ORF">LZ012_02735</name>
</gene>
<sequence length="58" mass="6155">MTEQEELYQCVGVCMSDPETGYCMGCGRPPLGGPEVNVEIALSVPELQKPAGDPDSPE</sequence>
<proteinExistence type="predicted"/>
<evidence type="ECO:0000313" key="2">
    <source>
        <dbReference type="Proteomes" id="UP001165384"/>
    </source>
</evidence>
<dbReference type="EMBL" id="JAKLTN010000001">
    <property type="protein sequence ID" value="MCG2575907.1"/>
    <property type="molecule type" value="Genomic_DNA"/>
</dbReference>
<evidence type="ECO:0000313" key="1">
    <source>
        <dbReference type="EMBL" id="MCG2575907.1"/>
    </source>
</evidence>
<keyword evidence="2" id="KW-1185">Reference proteome</keyword>
<protein>
    <submittedName>
        <fullName evidence="1">DUF1289 domain-containing protein</fullName>
    </submittedName>
</protein>
<dbReference type="RefSeq" id="WP_275707303.1">
    <property type="nucleotide sequence ID" value="NZ_JAKLTN010000001.1"/>
</dbReference>